<evidence type="ECO:0000313" key="4">
    <source>
        <dbReference type="Proteomes" id="UP000250266"/>
    </source>
</evidence>
<evidence type="ECO:0000313" key="3">
    <source>
        <dbReference type="EMBL" id="OCK73953.1"/>
    </source>
</evidence>
<dbReference type="CDD" id="cd12214">
    <property type="entry name" value="ChiA1_BD"/>
    <property type="match status" value="1"/>
</dbReference>
<proteinExistence type="predicted"/>
<dbReference type="OrthoDB" id="5428161at2759"/>
<dbReference type="SMART" id="SM00495">
    <property type="entry name" value="ChtBD3"/>
    <property type="match status" value="1"/>
</dbReference>
<sequence length="1289" mass="143552">MGNIPSKPDDVLLVGYRDYLVKQWVDVKTLPEWTWTGKASVKCDRARILQELRWRFHQDFEVKDMGDRPVTEYLVAVLSDILTSANDEHYGLRNKLPDGQLPIQGSATTYNYLQSLITLSGVPATELSLRYRINFDRNPDTKTNPVKENISTLQSFFRDQFHCVRDPKATYPVIDPDVPLVFPPLHGLPPFFLQYEEWLTQYGPFYPEIQYQIGQVFNPEISPRTVNNPGTMGYLYSWTVRSNLEVINSETNPDSKYDMQKIKRYVAAYSIQDRISEALKKSYQLQNKTALEMFLSLENDMDWIFDVDVFHDWNKGTILGVDVIERLAQRASLSVQSPEDLQIFMDYCKVPDDCDGPPDTLSWIDRHWESLAMSLVMVRLWVLPLMISKVCLDLGDFTGALERAYRPARVVMGKAKITDKDAYDSQTRLSGYQGLLQPTFPIEGPHLWRDGDLPYGLDCSNGFEYLFIGKDKQDNTLHSDTVQNFFEKGLHQVELAFARLQLGNAMLEWADKIYRQNDSSSVARARELYKGVLLLHGDIPPINPTWENPAPTPPDFSTSNSVLKAQIARARRGFIQIEAGMNYFGYSEDTVPTLRYATLKQAADSLATEAKATEADFIDAIERLETLTMDELKSSAMIQRGTMQAKVIAQQQGIAADQYKQAKVQVDRVKQAIAAKQAEIDDHDSFFGQLGDYVKGMVGLVKDTPDWIQKPLGSSIEAEFKGASDAAGGLAGMGTAATVTAGYGAFFAAAEITVSSAADAQNARSAQLLNLQNQDLVSALAQRDIAQRNATIADLNKQIADADVSFVKTLLNMQQGQLLNKEFWNTMAAMYRKILQQILEAATRTAWLAERALEYELDTDIGVMRLDYYHSAANSQGVGGADQLQLDLTTLTARYVENTQEALPVKWTVSLARDFPLEFSLLRNTGKCSIFTKEEVFQKLYPGTYGYRIVCVRATVNQVSAGTPMRGLITNNGCSRLSGSSATLKPLVRPADALLISDFNMETSDAMTYGLPGKTLMQFEGSGIETIWNVEFSDSGAPTGFASLADLLITFDMQARYSSILHANPPSPPYSGKVEKAIWISSRKQQNAGLLSIRDSSSTEAILSWKLPSLRKGMKRTINNVGFTVVGEDDNSHATVSSLKATVEVGGPIDTVPIPDIPAWDASTTYTEGFRVRYSGKVYSCRIPHTSLSNWDPAGTASLWNDLGPYEDVDVKAETRIPISFEGNIVFSNNPPVTDDKSKAVKSPLNVLGGEDASRGLFVRVVKSENLGVEFGKIKDLLLYLDYTEIPSL</sequence>
<organism evidence="3 4">
    <name type="scientific">Lepidopterella palustris CBS 459.81</name>
    <dbReference type="NCBI Taxonomy" id="1314670"/>
    <lineage>
        <taxon>Eukaryota</taxon>
        <taxon>Fungi</taxon>
        <taxon>Dikarya</taxon>
        <taxon>Ascomycota</taxon>
        <taxon>Pezizomycotina</taxon>
        <taxon>Dothideomycetes</taxon>
        <taxon>Pleosporomycetidae</taxon>
        <taxon>Mytilinidiales</taxon>
        <taxon>Argynnaceae</taxon>
        <taxon>Lepidopterella</taxon>
    </lineage>
</organism>
<dbReference type="GO" id="GO:0030246">
    <property type="term" value="F:carbohydrate binding"/>
    <property type="evidence" value="ECO:0007669"/>
    <property type="project" value="InterPro"/>
</dbReference>
<dbReference type="Pfam" id="PF18276">
    <property type="entry name" value="TcA_TcB_BD"/>
    <property type="match status" value="1"/>
</dbReference>
<keyword evidence="1" id="KW-0378">Hydrolase</keyword>
<dbReference type="SUPFAM" id="SSF51055">
    <property type="entry name" value="Carbohydrate binding domain"/>
    <property type="match status" value="1"/>
</dbReference>
<name>A0A8E2J966_9PEZI</name>
<dbReference type="Gene3D" id="2.10.10.20">
    <property type="entry name" value="Carbohydrate-binding module superfamily 5/12"/>
    <property type="match status" value="1"/>
</dbReference>
<dbReference type="InterPro" id="IPR036573">
    <property type="entry name" value="CBM_sf_5/12"/>
</dbReference>
<dbReference type="GO" id="GO:0005975">
    <property type="term" value="P:carbohydrate metabolic process"/>
    <property type="evidence" value="ECO:0007669"/>
    <property type="project" value="InterPro"/>
</dbReference>
<dbReference type="InterPro" id="IPR003610">
    <property type="entry name" value="CBM5/12"/>
</dbReference>
<dbReference type="InterPro" id="IPR040840">
    <property type="entry name" value="TcA_TcB_BD"/>
</dbReference>
<protein>
    <submittedName>
        <fullName evidence="3">Carbohydrate-binding module family 12 protein</fullName>
    </submittedName>
</protein>
<keyword evidence="4" id="KW-1185">Reference proteome</keyword>
<feature type="domain" description="Chitin-binding type-3" evidence="2">
    <location>
        <begin position="1157"/>
        <end position="1203"/>
    </location>
</feature>
<dbReference type="Pfam" id="PF02839">
    <property type="entry name" value="CBM_5_12"/>
    <property type="match status" value="1"/>
</dbReference>
<evidence type="ECO:0000256" key="1">
    <source>
        <dbReference type="ARBA" id="ARBA00022801"/>
    </source>
</evidence>
<dbReference type="GO" id="GO:0004553">
    <property type="term" value="F:hydrolase activity, hydrolyzing O-glycosyl compounds"/>
    <property type="evidence" value="ECO:0007669"/>
    <property type="project" value="InterPro"/>
</dbReference>
<dbReference type="EMBL" id="KV745606">
    <property type="protein sequence ID" value="OCK73953.1"/>
    <property type="molecule type" value="Genomic_DNA"/>
</dbReference>
<gene>
    <name evidence="3" type="ORF">K432DRAFT_447559</name>
</gene>
<evidence type="ECO:0000259" key="2">
    <source>
        <dbReference type="SMART" id="SM00495"/>
    </source>
</evidence>
<reference evidence="3 4" key="1">
    <citation type="journal article" date="2016" name="Nat. Commun.">
        <title>Ectomycorrhizal ecology is imprinted in the genome of the dominant symbiotic fungus Cenococcum geophilum.</title>
        <authorList>
            <consortium name="DOE Joint Genome Institute"/>
            <person name="Peter M."/>
            <person name="Kohler A."/>
            <person name="Ohm R.A."/>
            <person name="Kuo A."/>
            <person name="Krutzmann J."/>
            <person name="Morin E."/>
            <person name="Arend M."/>
            <person name="Barry K.W."/>
            <person name="Binder M."/>
            <person name="Choi C."/>
            <person name="Clum A."/>
            <person name="Copeland A."/>
            <person name="Grisel N."/>
            <person name="Haridas S."/>
            <person name="Kipfer T."/>
            <person name="LaButti K."/>
            <person name="Lindquist E."/>
            <person name="Lipzen A."/>
            <person name="Maire R."/>
            <person name="Meier B."/>
            <person name="Mihaltcheva S."/>
            <person name="Molinier V."/>
            <person name="Murat C."/>
            <person name="Poggeler S."/>
            <person name="Quandt C.A."/>
            <person name="Sperisen C."/>
            <person name="Tritt A."/>
            <person name="Tisserant E."/>
            <person name="Crous P.W."/>
            <person name="Henrissat B."/>
            <person name="Nehls U."/>
            <person name="Egli S."/>
            <person name="Spatafora J.W."/>
            <person name="Grigoriev I.V."/>
            <person name="Martin F.M."/>
        </authorList>
    </citation>
    <scope>NUCLEOTIDE SEQUENCE [LARGE SCALE GENOMIC DNA]</scope>
    <source>
        <strain evidence="3 4">CBS 459.81</strain>
    </source>
</reference>
<dbReference type="Proteomes" id="UP000250266">
    <property type="component" value="Unassembled WGS sequence"/>
</dbReference>
<dbReference type="GO" id="GO:0005576">
    <property type="term" value="C:extracellular region"/>
    <property type="evidence" value="ECO:0007669"/>
    <property type="project" value="InterPro"/>
</dbReference>
<accession>A0A8E2J966</accession>